<proteinExistence type="predicted"/>
<dbReference type="PANTHER" id="PTHR33096:SF1">
    <property type="entry name" value="CXC1-LIKE CYSTEINE CLUSTER ASSOCIATED WITH KDZ TRANSPOSASES DOMAIN-CONTAINING PROTEIN"/>
    <property type="match status" value="1"/>
</dbReference>
<organism evidence="2 3">
    <name type="scientific">Hermanssonia centrifuga</name>
    <dbReference type="NCBI Taxonomy" id="98765"/>
    <lineage>
        <taxon>Eukaryota</taxon>
        <taxon>Fungi</taxon>
        <taxon>Dikarya</taxon>
        <taxon>Basidiomycota</taxon>
        <taxon>Agaricomycotina</taxon>
        <taxon>Agaricomycetes</taxon>
        <taxon>Polyporales</taxon>
        <taxon>Meruliaceae</taxon>
        <taxon>Hermanssonia</taxon>
    </lineage>
</organism>
<comment type="caution">
    <text evidence="2">The sequence shown here is derived from an EMBL/GenBank/DDBJ whole genome shotgun (WGS) entry which is preliminary data.</text>
</comment>
<dbReference type="PANTHER" id="PTHR33096">
    <property type="entry name" value="CXC2 DOMAIN-CONTAINING PROTEIN"/>
    <property type="match status" value="1"/>
</dbReference>
<name>A0A4S4KPC4_9APHY</name>
<evidence type="ECO:0000313" key="2">
    <source>
        <dbReference type="EMBL" id="THH00432.1"/>
    </source>
</evidence>
<keyword evidence="3" id="KW-1185">Reference proteome</keyword>
<sequence length="829" mass="93677">MTKRKRGGFSTSTYAQVTLLNGIGTAKVTRPTLGTLRSDRIATEKQHAQQVLGDRNNAIHRALTESALQIGADPSTVSADYEAFRPSDGHEQGFGGYEQDNDDNFEDVEDGALNCLIDRPALRRHKDYRTRLQSNRALWHSWEAEIPTLAQCFLQWKHSIPAPAASDDVVHLFDVAVVGTFVLKQWHEFFVHSIILKPARMHGMDGNNSVKRMIDSGHADERVFTSPLFISPEEVNVFKDDVKDKPGKATAKKKRKDQAVIEPPEGDSSSCAERWNASKASAAADETVHTFEQTGIFLSACRHGIVETVAEMRRSGELAKYALATVNRLVDELGDDQTVGHDIACAFTATLRNSSIADKVKRHRLTMSVNAFHGHAHNRMCQLANHPLYRIVLGLEDLETCERVFSASNAVARTVRFSSHFHWCQFLDLHFKQWNEDRYLDLSKFLFNNYRQALKILADFTPQLAAYKRMYGIVDADIEGWPQDELRYLKNTHVEPEKDAVPVAYVEALQSLKRITSEYDLLSGLQFAATPEDVHSIVAKRTGVRKRLLMAMTAVEDLEALLHIAIEDRWAENSKEYKEVLVYINRRQFIRTVCELEGLVVQRLFELSKANLAGTGYKMRQHISKALVRRSAAIRSALERYNKLAVKQQPPRPRLEYSDIATYCLLGEFELLKDSRYGVLTQPWTTPANREITTKHFKTLCARAEIKRLNVEIARVQEWVDREDVHIRTVAGLLATSNPILASEMRQQYARQYRINNVHRARLKAIYKLSGYTGGSPPSLGTNDAQSNDDQVVEQDLDVGGSGLIDEDDALNDEGNRLDEAMDRLSVMS</sequence>
<evidence type="ECO:0000256" key="1">
    <source>
        <dbReference type="SAM" id="MobiDB-lite"/>
    </source>
</evidence>
<dbReference type="EMBL" id="SGPJ01000050">
    <property type="protein sequence ID" value="THH00432.1"/>
    <property type="molecule type" value="Genomic_DNA"/>
</dbReference>
<feature type="region of interest" description="Disordered" evidence="1">
    <location>
        <begin position="242"/>
        <end position="272"/>
    </location>
</feature>
<gene>
    <name evidence="2" type="ORF">EW026_g2103</name>
</gene>
<protein>
    <submittedName>
        <fullName evidence="2">Uncharacterized protein</fullName>
    </submittedName>
</protein>
<dbReference type="AlphaFoldDB" id="A0A4S4KPC4"/>
<accession>A0A4S4KPC4</accession>
<reference evidence="2 3" key="1">
    <citation type="submission" date="2019-02" db="EMBL/GenBank/DDBJ databases">
        <title>Genome sequencing of the rare red list fungi Phlebia centrifuga.</title>
        <authorList>
            <person name="Buettner E."/>
            <person name="Kellner H."/>
        </authorList>
    </citation>
    <scope>NUCLEOTIDE SEQUENCE [LARGE SCALE GENOMIC DNA]</scope>
    <source>
        <strain evidence="2 3">DSM 108282</strain>
    </source>
</reference>
<dbReference type="Pfam" id="PF18758">
    <property type="entry name" value="KDZ"/>
    <property type="match status" value="1"/>
</dbReference>
<dbReference type="Proteomes" id="UP000309038">
    <property type="component" value="Unassembled WGS sequence"/>
</dbReference>
<dbReference type="InterPro" id="IPR040521">
    <property type="entry name" value="KDZ"/>
</dbReference>
<evidence type="ECO:0000313" key="3">
    <source>
        <dbReference type="Proteomes" id="UP000309038"/>
    </source>
</evidence>